<reference evidence="1 2" key="1">
    <citation type="submission" date="2016-12" db="EMBL/GenBank/DDBJ databases">
        <title>Complete genome sequence of Microbacterium aurum KACC 15219.</title>
        <authorList>
            <person name="Jung Y."/>
            <person name="Shin J.-H."/>
            <person name="Lee Y.-J."/>
            <person name="Yi H."/>
            <person name="Bahn Y.-S."/>
            <person name="Kim J.F."/>
            <person name="Lee D.-W."/>
        </authorList>
    </citation>
    <scope>NUCLEOTIDE SEQUENCE [LARGE SCALE GENOMIC DNA]</scope>
    <source>
        <strain evidence="1 2">KACC 15219</strain>
    </source>
</reference>
<organism evidence="1 2">
    <name type="scientific">Microbacterium aurum</name>
    <dbReference type="NCBI Taxonomy" id="36805"/>
    <lineage>
        <taxon>Bacteria</taxon>
        <taxon>Bacillati</taxon>
        <taxon>Actinomycetota</taxon>
        <taxon>Actinomycetes</taxon>
        <taxon>Micrococcales</taxon>
        <taxon>Microbacteriaceae</taxon>
        <taxon>Microbacterium</taxon>
    </lineage>
</organism>
<sequence length="193" mass="20970">MCYQVQAKMFRFVSGTTLTYLGSLSTTYTDSSGHLNAAYSIVERSAGTNSGNYLRARANAPSLMTDWTWYGYTVSRSSETAQTLIPAAATPSEEEYARARSQAVSPAQRRALQDSEVSLQEYAAAYDAYAACLTSAGWASSPIEMSDGVLGMEIRGRAEGNKFENVNNACRAETVDYLETLYLAVADIDRAAQ</sequence>
<evidence type="ECO:0000313" key="2">
    <source>
        <dbReference type="Proteomes" id="UP000187185"/>
    </source>
</evidence>
<dbReference type="KEGG" id="maur:BOH66_02660"/>
<dbReference type="EMBL" id="CP018762">
    <property type="protein sequence ID" value="APZ33310.1"/>
    <property type="molecule type" value="Genomic_DNA"/>
</dbReference>
<name>A0A1P8U5D4_9MICO</name>
<evidence type="ECO:0000313" key="1">
    <source>
        <dbReference type="EMBL" id="APZ33310.1"/>
    </source>
</evidence>
<gene>
    <name evidence="1" type="ORF">BOH66_02660</name>
</gene>
<protein>
    <submittedName>
        <fullName evidence="1">Uncharacterized protein</fullName>
    </submittedName>
</protein>
<dbReference type="Proteomes" id="UP000187185">
    <property type="component" value="Chromosome"/>
</dbReference>
<proteinExistence type="predicted"/>
<accession>A0A1P8U5D4</accession>
<keyword evidence="2" id="KW-1185">Reference proteome</keyword>
<dbReference type="AlphaFoldDB" id="A0A1P8U5D4"/>